<dbReference type="SUPFAM" id="SSF82153">
    <property type="entry name" value="FAS1 domain"/>
    <property type="match status" value="1"/>
</dbReference>
<dbReference type="GO" id="GO:0005737">
    <property type="term" value="C:cytoplasm"/>
    <property type="evidence" value="ECO:0007669"/>
    <property type="project" value="UniProtKB-SubCell"/>
</dbReference>
<dbReference type="AlphaFoldDB" id="A0AAD6M213"/>
<dbReference type="SUPFAM" id="SSF52540">
    <property type="entry name" value="P-loop containing nucleoside triphosphate hydrolases"/>
    <property type="match status" value="2"/>
</dbReference>
<dbReference type="InterPro" id="IPR003593">
    <property type="entry name" value="AAA+_ATPase"/>
</dbReference>
<feature type="compositionally biased region" description="Low complexity" evidence="7">
    <location>
        <begin position="135"/>
        <end position="154"/>
    </location>
</feature>
<dbReference type="InterPro" id="IPR041569">
    <property type="entry name" value="AAA_lid_3"/>
</dbReference>
<feature type="region of interest" description="Disordered" evidence="7">
    <location>
        <begin position="67"/>
        <end position="160"/>
    </location>
</feature>
<evidence type="ECO:0000256" key="4">
    <source>
        <dbReference type="ARBA" id="ARBA00022490"/>
    </source>
</evidence>
<feature type="domain" description="FAS1" evidence="8">
    <location>
        <begin position="908"/>
        <end position="1050"/>
    </location>
</feature>
<dbReference type="SMART" id="SM00382">
    <property type="entry name" value="AAA"/>
    <property type="match status" value="2"/>
</dbReference>
<feature type="compositionally biased region" description="Acidic residues" evidence="7">
    <location>
        <begin position="85"/>
        <end position="94"/>
    </location>
</feature>
<dbReference type="GO" id="GO:0016887">
    <property type="term" value="F:ATP hydrolysis activity"/>
    <property type="evidence" value="ECO:0007669"/>
    <property type="project" value="InterPro"/>
</dbReference>
<evidence type="ECO:0000259" key="8">
    <source>
        <dbReference type="PROSITE" id="PS50213"/>
    </source>
</evidence>
<dbReference type="FunFam" id="3.40.50.300:FF:000365">
    <property type="entry name" value="Ribosome biogenesis ATPase RIX7"/>
    <property type="match status" value="1"/>
</dbReference>
<organism evidence="9 10">
    <name type="scientific">Populus alba x Populus x berolinensis</name>
    <dbReference type="NCBI Taxonomy" id="444605"/>
    <lineage>
        <taxon>Eukaryota</taxon>
        <taxon>Viridiplantae</taxon>
        <taxon>Streptophyta</taxon>
        <taxon>Embryophyta</taxon>
        <taxon>Tracheophyta</taxon>
        <taxon>Spermatophyta</taxon>
        <taxon>Magnoliopsida</taxon>
        <taxon>eudicotyledons</taxon>
        <taxon>Gunneridae</taxon>
        <taxon>Pentapetalae</taxon>
        <taxon>rosids</taxon>
        <taxon>fabids</taxon>
        <taxon>Malpighiales</taxon>
        <taxon>Salicaceae</taxon>
        <taxon>Saliceae</taxon>
        <taxon>Populus</taxon>
    </lineage>
</organism>
<dbReference type="Gene3D" id="2.30.180.10">
    <property type="entry name" value="FAS1 domain"/>
    <property type="match status" value="1"/>
</dbReference>
<keyword evidence="10" id="KW-1185">Reference proteome</keyword>
<evidence type="ECO:0000256" key="2">
    <source>
        <dbReference type="ARBA" id="ARBA00006914"/>
    </source>
</evidence>
<evidence type="ECO:0000256" key="6">
    <source>
        <dbReference type="ARBA" id="ARBA00022840"/>
    </source>
</evidence>
<evidence type="ECO:0000256" key="5">
    <source>
        <dbReference type="ARBA" id="ARBA00022741"/>
    </source>
</evidence>
<dbReference type="PRINTS" id="PR00830">
    <property type="entry name" value="ENDOLAPTASE"/>
</dbReference>
<comment type="similarity">
    <text evidence="2">Belongs to the AAA ATPase family.</text>
</comment>
<feature type="region of interest" description="Disordered" evidence="7">
    <location>
        <begin position="1"/>
        <end position="22"/>
    </location>
</feature>
<comment type="similarity">
    <text evidence="3">Belongs to the fasciclin-like AGP family.</text>
</comment>
<gene>
    <name evidence="9" type="ORF">NC653_031733</name>
</gene>
<sequence>MGSGRRRSGGGGGGSGGGRNQRLLKHHIDTCNKKFTTTDDMVHHLRNSYPNYRRMELKTLTRIVQQTLNQQTPPPKKFRKHELETESDSDDEEANLSTNVSKKQKRIDESEEKLMQIENAYSRRRSRNRGPILVSSSDTESSSESDSGSDSSTSLEPPKFDLMKSMLRESYGVAEKNMEVELANDRKESITSKVDMIERNRGVGKQKGEDLEVSLGKLKGGLGEDAKGKEGGPRFKDLGGLSGILEELEMEVFLPLYHPNVPLRLGVSPISGILLHGPPGCGKTKLAHAIANETGVPFYKISATEVVSGVSGASEENIRDLFSKAYRTAPSIIFIDEIDAIASKRENLQREMERRIVTQLMTCMDEHHRLGKPSDDSSSSESSNRIPGNVLVIGATNRPDAVDPALRRPGRFDREINLGVPDEKARVQILSVLTKNCTLEGSLDILQIARSTPGFVGADLNALVNTAGNLAMRRVASQRKSELSGQLTEKEDNEDWWKQPWSPEEMEKLAITMADFEKAAKLVQPSSKREGFSTIPNVKWEDVGGLDDIRDEFDLYIISRIKYPDDYQKFGVNLETGILLYGPPGCGKTMIAKAAANEAGANFIHVKGPELLNKYVGESELAVRMLFSRARTCSPCIIFFDEVDALTTTRGKEGGWVVERLLNQLLIELDGADQRPGIFIIGATNRPEVMDPAVLRPGRFGKLLYVPLPSSEDRGLILKALAKGKPIDPSVDLAAIGQMEACKNFSGADLRKLMEEAAMTALKEAKRQRRSNETSGTIMAAQNEPAVNITATHFEQALGKISPSVSEKVQGVLVSKLLEVNVTDVCQNRPFSDLLLDLFFASVINFISGTVKMKQQYSLSSFLFFLLFLHCANTFAQSPAAAPAQTPAAVVAQPPATTPTQAAQPHGITNVTKILEKAGHFTIFIRLLRSTQEESHLFSALNDSSSGVTIFAPTDSAFSELKSGTLNTLSDGDKSELVKFHVVPTFLSTSQFQTVSNPLGTWAGTGSRLPLNVTSYPNSVNITTGLTNTSLSGTVYTDNQLAIYKIEKVLLPKDIFASKAPAPAPVAPAPEKPTKAVPAATVESPVAPVDISSALMFAHNNVVGSVGMVAAAMFAL</sequence>
<dbReference type="InterPro" id="IPR055278">
    <property type="entry name" value="CDC48c"/>
</dbReference>
<dbReference type="FunFam" id="2.30.180.10:FF:000040">
    <property type="entry name" value="Fasciclin-like AGP 6"/>
    <property type="match status" value="1"/>
</dbReference>
<dbReference type="Pfam" id="PF00004">
    <property type="entry name" value="AAA"/>
    <property type="match status" value="2"/>
</dbReference>
<dbReference type="Pfam" id="PF02469">
    <property type="entry name" value="Fasciclin"/>
    <property type="match status" value="1"/>
</dbReference>
<dbReference type="PROSITE" id="PS00674">
    <property type="entry name" value="AAA"/>
    <property type="match status" value="2"/>
</dbReference>
<dbReference type="PANTHER" id="PTHR48470:SF1">
    <property type="entry name" value="CELL DIVISION CONTROL PROTEIN 48 C ISOFORM 1"/>
    <property type="match status" value="1"/>
</dbReference>
<accession>A0AAD6M213</accession>
<dbReference type="Proteomes" id="UP001164929">
    <property type="component" value="Chromosome 13"/>
</dbReference>
<evidence type="ECO:0000313" key="9">
    <source>
        <dbReference type="EMBL" id="KAJ6975992.1"/>
    </source>
</evidence>
<evidence type="ECO:0000256" key="7">
    <source>
        <dbReference type="SAM" id="MobiDB-lite"/>
    </source>
</evidence>
<dbReference type="FunFam" id="1.10.8.60:FF:000109">
    <property type="entry name" value="Cell division control protein 48 homolog C"/>
    <property type="match status" value="1"/>
</dbReference>
<keyword evidence="5" id="KW-0547">Nucleotide-binding</keyword>
<dbReference type="PROSITE" id="PS50213">
    <property type="entry name" value="FAS1"/>
    <property type="match status" value="1"/>
</dbReference>
<dbReference type="PANTHER" id="PTHR48470">
    <property type="entry name" value="CELL DIVISION CONTROL PROTEIN 48 C ISOFORM 1"/>
    <property type="match status" value="1"/>
</dbReference>
<proteinExistence type="inferred from homology"/>
<dbReference type="InterPro" id="IPR003960">
    <property type="entry name" value="ATPase_AAA_CS"/>
</dbReference>
<dbReference type="FunFam" id="3.40.50.300:FF:000567">
    <property type="entry name" value="ATPase, AAA family protein"/>
    <property type="match status" value="1"/>
</dbReference>
<dbReference type="InterPro" id="IPR003959">
    <property type="entry name" value="ATPase_AAA_core"/>
</dbReference>
<feature type="compositionally biased region" description="Basic and acidic residues" evidence="7">
    <location>
        <begin position="106"/>
        <end position="115"/>
    </location>
</feature>
<comment type="caution">
    <text evidence="9">The sequence shown here is derived from an EMBL/GenBank/DDBJ whole genome shotgun (WGS) entry which is preliminary data.</text>
</comment>
<feature type="compositionally biased region" description="Gly residues" evidence="7">
    <location>
        <begin position="9"/>
        <end position="19"/>
    </location>
</feature>
<name>A0AAD6M213_9ROSI</name>
<evidence type="ECO:0000256" key="1">
    <source>
        <dbReference type="ARBA" id="ARBA00004496"/>
    </source>
</evidence>
<dbReference type="InterPro" id="IPR036378">
    <property type="entry name" value="FAS1_dom_sf"/>
</dbReference>
<evidence type="ECO:0000256" key="3">
    <source>
        <dbReference type="ARBA" id="ARBA00007843"/>
    </source>
</evidence>
<evidence type="ECO:0000313" key="10">
    <source>
        <dbReference type="Proteomes" id="UP001164929"/>
    </source>
</evidence>
<dbReference type="Gene3D" id="1.10.8.60">
    <property type="match status" value="2"/>
</dbReference>
<dbReference type="Pfam" id="PF17862">
    <property type="entry name" value="AAA_lid_3"/>
    <property type="match status" value="2"/>
</dbReference>
<keyword evidence="4" id="KW-0963">Cytoplasm</keyword>
<dbReference type="SMART" id="SM00554">
    <property type="entry name" value="FAS1"/>
    <property type="match status" value="1"/>
</dbReference>
<reference evidence="9" key="1">
    <citation type="journal article" date="2023" name="Mol. Ecol. Resour.">
        <title>Chromosome-level genome assembly of a triploid poplar Populus alba 'Berolinensis'.</title>
        <authorList>
            <person name="Chen S."/>
            <person name="Yu Y."/>
            <person name="Wang X."/>
            <person name="Wang S."/>
            <person name="Zhang T."/>
            <person name="Zhou Y."/>
            <person name="He R."/>
            <person name="Meng N."/>
            <person name="Wang Y."/>
            <person name="Liu W."/>
            <person name="Liu Z."/>
            <person name="Liu J."/>
            <person name="Guo Q."/>
            <person name="Huang H."/>
            <person name="Sederoff R.R."/>
            <person name="Wang G."/>
            <person name="Qu G."/>
            <person name="Chen S."/>
        </authorList>
    </citation>
    <scope>NUCLEOTIDE SEQUENCE</scope>
    <source>
        <strain evidence="9">SC-2020</strain>
    </source>
</reference>
<comment type="subcellular location">
    <subcellularLocation>
        <location evidence="1">Cytoplasm</location>
    </subcellularLocation>
</comment>
<protein>
    <recommendedName>
        <fullName evidence="8">FAS1 domain-containing protein</fullName>
    </recommendedName>
</protein>
<dbReference type="Gene3D" id="3.40.50.300">
    <property type="entry name" value="P-loop containing nucleotide triphosphate hydrolases"/>
    <property type="match status" value="2"/>
</dbReference>
<dbReference type="InterPro" id="IPR000782">
    <property type="entry name" value="FAS1_domain"/>
</dbReference>
<dbReference type="InterPro" id="IPR027417">
    <property type="entry name" value="P-loop_NTPase"/>
</dbReference>
<keyword evidence="6" id="KW-0067">ATP-binding</keyword>
<dbReference type="GO" id="GO:0005524">
    <property type="term" value="F:ATP binding"/>
    <property type="evidence" value="ECO:0007669"/>
    <property type="project" value="UniProtKB-KW"/>
</dbReference>
<dbReference type="EMBL" id="JAQIZT010000013">
    <property type="protein sequence ID" value="KAJ6975992.1"/>
    <property type="molecule type" value="Genomic_DNA"/>
</dbReference>